<evidence type="ECO:0000313" key="1">
    <source>
        <dbReference type="EMBL" id="KUK67461.1"/>
    </source>
</evidence>
<dbReference type="EMBL" id="LGGI01000009">
    <property type="protein sequence ID" value="KUK67461.1"/>
    <property type="molecule type" value="Genomic_DNA"/>
</dbReference>
<comment type="caution">
    <text evidence="1">The sequence shown here is derived from an EMBL/GenBank/DDBJ whole genome shotgun (WGS) entry which is preliminary data.</text>
</comment>
<name>A0A101GZC5_9BACT</name>
<evidence type="ECO:0000313" key="2">
    <source>
        <dbReference type="Proteomes" id="UP000053469"/>
    </source>
</evidence>
<organism evidence="1 2">
    <name type="scientific">candidate division WS6 bacterium 36_33</name>
    <dbReference type="NCBI Taxonomy" id="1641388"/>
    <lineage>
        <taxon>Bacteria</taxon>
        <taxon>Candidatus Dojkabacteria</taxon>
    </lineage>
</organism>
<protein>
    <submittedName>
        <fullName evidence="1">Uncharacterized protein</fullName>
    </submittedName>
</protein>
<dbReference type="AlphaFoldDB" id="A0A101GZC5"/>
<proteinExistence type="predicted"/>
<accession>A0A101GZC5</accession>
<dbReference type="Proteomes" id="UP000053469">
    <property type="component" value="Unassembled WGS sequence"/>
</dbReference>
<reference evidence="2" key="1">
    <citation type="journal article" date="2015" name="MBio">
        <title>Genome-Resolved Metagenomic Analysis Reveals Roles for Candidate Phyla and Other Microbial Community Members in Biogeochemical Transformations in Oil Reservoirs.</title>
        <authorList>
            <person name="Hu P."/>
            <person name="Tom L."/>
            <person name="Singh A."/>
            <person name="Thomas B.C."/>
            <person name="Baker B.J."/>
            <person name="Piceno Y.M."/>
            <person name="Andersen G.L."/>
            <person name="Banfield J.F."/>
        </authorList>
    </citation>
    <scope>NUCLEOTIDE SEQUENCE [LARGE SCALE GENOMIC DNA]</scope>
</reference>
<gene>
    <name evidence="1" type="ORF">XD87_0116</name>
</gene>
<sequence>MMNKGMKNVRIKYEAQALAITMVVLVVSAILGLSIYSRSMKDKLLTMEERSSAEALEVADLTLDRLNSKPIDEVVAAISELGREANPDATLDSGFVLTEDNSGNNNYITRLLSNDGGSADYFNNPILEVGKSYSQLLSPICPTDIAGNEYQITLKSAEENYEIRSGHSWSLPARDILKSKSNCILDLNVEMAGDSRAGFVVSKFYCDYDSNNIATDCEEYQVVTAFPAGDPPHFVEKYCFSDDGINCNDIPRFYGPGSNWESVSPEGDVLEYPMSLADSPTEIRVTAIGGTVSVGYTLRKEGDDASTECAQGLRMYQLRATANCNGVYRGKEILIPEEKWHDSIFDYVIFNNEGPI</sequence>